<gene>
    <name evidence="2" type="ORF">EVAR_67364_1</name>
</gene>
<comment type="caution">
    <text evidence="2">The sequence shown here is derived from an EMBL/GenBank/DDBJ whole genome shotgun (WGS) entry which is preliminary data.</text>
</comment>
<protein>
    <submittedName>
        <fullName evidence="2">Uncharacterized protein</fullName>
    </submittedName>
</protein>
<evidence type="ECO:0000313" key="2">
    <source>
        <dbReference type="EMBL" id="GBP90617.1"/>
    </source>
</evidence>
<accession>A0A4C1ZVJ7</accession>
<evidence type="ECO:0000256" key="1">
    <source>
        <dbReference type="SAM" id="MobiDB-lite"/>
    </source>
</evidence>
<name>A0A4C1ZVJ7_EUMVA</name>
<sequence>MEGKRVMDGSGQPGTLTFAERYTTPEAVHVYILPSGDRSSRGKDAPSKLTRYRSNKWDPAPSTSLWRALK</sequence>
<feature type="compositionally biased region" description="Polar residues" evidence="1">
    <location>
        <begin position="61"/>
        <end position="70"/>
    </location>
</feature>
<proteinExistence type="predicted"/>
<dbReference type="Proteomes" id="UP000299102">
    <property type="component" value="Unassembled WGS sequence"/>
</dbReference>
<organism evidence="2 3">
    <name type="scientific">Eumeta variegata</name>
    <name type="common">Bagworm moth</name>
    <name type="synonym">Eumeta japonica</name>
    <dbReference type="NCBI Taxonomy" id="151549"/>
    <lineage>
        <taxon>Eukaryota</taxon>
        <taxon>Metazoa</taxon>
        <taxon>Ecdysozoa</taxon>
        <taxon>Arthropoda</taxon>
        <taxon>Hexapoda</taxon>
        <taxon>Insecta</taxon>
        <taxon>Pterygota</taxon>
        <taxon>Neoptera</taxon>
        <taxon>Endopterygota</taxon>
        <taxon>Lepidoptera</taxon>
        <taxon>Glossata</taxon>
        <taxon>Ditrysia</taxon>
        <taxon>Tineoidea</taxon>
        <taxon>Psychidae</taxon>
        <taxon>Oiketicinae</taxon>
        <taxon>Eumeta</taxon>
    </lineage>
</organism>
<feature type="region of interest" description="Disordered" evidence="1">
    <location>
        <begin position="33"/>
        <end position="70"/>
    </location>
</feature>
<dbReference type="AlphaFoldDB" id="A0A4C1ZVJ7"/>
<keyword evidence="3" id="KW-1185">Reference proteome</keyword>
<dbReference type="EMBL" id="BGZK01002098">
    <property type="protein sequence ID" value="GBP90617.1"/>
    <property type="molecule type" value="Genomic_DNA"/>
</dbReference>
<evidence type="ECO:0000313" key="3">
    <source>
        <dbReference type="Proteomes" id="UP000299102"/>
    </source>
</evidence>
<reference evidence="2 3" key="1">
    <citation type="journal article" date="2019" name="Commun. Biol.">
        <title>The bagworm genome reveals a unique fibroin gene that provides high tensile strength.</title>
        <authorList>
            <person name="Kono N."/>
            <person name="Nakamura H."/>
            <person name="Ohtoshi R."/>
            <person name="Tomita M."/>
            <person name="Numata K."/>
            <person name="Arakawa K."/>
        </authorList>
    </citation>
    <scope>NUCLEOTIDE SEQUENCE [LARGE SCALE GENOMIC DNA]</scope>
</reference>